<dbReference type="InterPro" id="IPR005821">
    <property type="entry name" value="Ion_trans_dom"/>
</dbReference>
<feature type="transmembrane region" description="Helical" evidence="18">
    <location>
        <begin position="362"/>
        <end position="383"/>
    </location>
</feature>
<dbReference type="Proteomes" id="UP000736164">
    <property type="component" value="Unassembled WGS sequence"/>
</dbReference>
<feature type="non-terminal residue" evidence="20">
    <location>
        <position position="965"/>
    </location>
</feature>
<name>A0A8J7TEN4_ATRSP</name>
<sequence>MAQLYYKRTDNSSYRDRIPLRIVRAESELSPAEKAYLSAVEKGDYASVKQALEEAEIYFKININCIDPLGRTALLIAIENENLEIIELLLSFNVYVGDALLHAIRKEVVGAVELLLNHKKPSGEKQVPPILLDKQFSDFTPDITPIILAAHTNNYEIIKLLVQKGVSVPQPHEVRCNCVECVSSSDVDSLRHSRSRLNIYKALASPSLIALSSEDPFLTAFQLSWELQELSKVENEFKSEYEELSHQCKQFAKDLLDQTRSSRELEMILNFRDDTNLLEDENNNDLARLKLAIKYRQKEFVAQPNCQQLLASRWYDEFPGWRRRHWAGKFLTCVFIGLMFPVFSIFYLIAPKSRYGLFIRKPFIKFICHTASYLTFLFLLLLASQHVVKTEPNRQGPAPTTVEWMILPWVLGFIWTEIKQMWDGGLQDYIHDWWNLMDFVMNSLYLATISLKIVAYVKYSDCKSRQQWEMWHPTLVAEAVFAIANIFSSLRLISLFTANSHLGPLQISLGRMLLDILKFLFIYCLVLLAFANGLNQLYFYYETEPSKENNYCKGIRCEKQNNAFSTLFETLQSLFWSIFGLISLYVTNVNAQHEFTEFVGATMFGTYNVISLVVLLNMLIAMMNNSYQLIADHADIEWKFARTKLWMSYFEEGGTLPAPFNIIPSPKSVWYLIKWIKRHICKNARAKRPESLGSLGRRAAENLRINHQYQEVLRNLVKRYVAAMIRDAKTEEGLTEENFKELKQDISSFRYEVLGLMKGNKSSMPGSKLNIGASNLAHSEEQFKYSPAASDAQPKSKLNLYNVTTLLQQSSGSKASETYNGLINGSAILVSESSREKGLRKDFPKDISNFALFHRRQKVTNPGQNTGKIYSVSEEVDEYEPEEISRIAEVPEKAESSANKHLEAGLKECDDELDKEVVHELSADCDPSEISPENTENPQETPGKKHNESTEKNQEIKIMEHESEL</sequence>
<evidence type="ECO:0000256" key="14">
    <source>
        <dbReference type="ARBA" id="ARBA00023303"/>
    </source>
</evidence>
<dbReference type="NCBIfam" id="TIGR00870">
    <property type="entry name" value="trp"/>
    <property type="match status" value="1"/>
</dbReference>
<feature type="transmembrane region" description="Helical" evidence="18">
    <location>
        <begin position="404"/>
        <end position="422"/>
    </location>
</feature>
<proteinExistence type="predicted"/>
<evidence type="ECO:0000256" key="10">
    <source>
        <dbReference type="ARBA" id="ARBA00023043"/>
    </source>
</evidence>
<evidence type="ECO:0000256" key="13">
    <source>
        <dbReference type="ARBA" id="ARBA00023157"/>
    </source>
</evidence>
<dbReference type="AlphaFoldDB" id="A0A8J7TEN4"/>
<keyword evidence="2" id="KW-0813">Transport</keyword>
<dbReference type="FunFam" id="1.25.40.20:FF:000023">
    <property type="entry name" value="short transient receptor potential channel 4 isoform X1"/>
    <property type="match status" value="1"/>
</dbReference>
<keyword evidence="7" id="KW-0677">Repeat</keyword>
<comment type="caution">
    <text evidence="20">The sequence shown here is derived from an EMBL/GenBank/DDBJ whole genome shotgun (WGS) entry which is preliminary data.</text>
</comment>
<comment type="catalytic activity">
    <reaction evidence="15">
        <text>Ca(2+)(in) = Ca(2+)(out)</text>
        <dbReference type="Rhea" id="RHEA:29671"/>
        <dbReference type="ChEBI" id="CHEBI:29108"/>
    </reaction>
</comment>
<keyword evidence="9 18" id="KW-1133">Transmembrane helix</keyword>
<evidence type="ECO:0000256" key="17">
    <source>
        <dbReference type="SAM" id="MobiDB-lite"/>
    </source>
</evidence>
<dbReference type="GO" id="GO:0015279">
    <property type="term" value="F:store-operated calcium channel activity"/>
    <property type="evidence" value="ECO:0007669"/>
    <property type="project" value="TreeGrafter"/>
</dbReference>
<keyword evidence="10 16" id="KW-0040">ANK repeat</keyword>
<evidence type="ECO:0000256" key="6">
    <source>
        <dbReference type="ARBA" id="ARBA00022692"/>
    </source>
</evidence>
<keyword evidence="3" id="KW-1003">Cell membrane</keyword>
<feature type="transmembrane region" description="Helical" evidence="18">
    <location>
        <begin position="598"/>
        <end position="620"/>
    </location>
</feature>
<dbReference type="Pfam" id="PF00023">
    <property type="entry name" value="Ank"/>
    <property type="match status" value="1"/>
</dbReference>
<feature type="compositionally biased region" description="Polar residues" evidence="17">
    <location>
        <begin position="931"/>
        <end position="940"/>
    </location>
</feature>
<evidence type="ECO:0000313" key="20">
    <source>
        <dbReference type="EMBL" id="MBN3320704.1"/>
    </source>
</evidence>
<dbReference type="PROSITE" id="PS50088">
    <property type="entry name" value="ANK_REPEAT"/>
    <property type="match status" value="1"/>
</dbReference>
<evidence type="ECO:0000256" key="2">
    <source>
        <dbReference type="ARBA" id="ARBA00022448"/>
    </source>
</evidence>
<keyword evidence="21" id="KW-1185">Reference proteome</keyword>
<reference evidence="20" key="1">
    <citation type="journal article" date="2021" name="Cell">
        <title>Tracing the genetic footprints of vertebrate landing in non-teleost ray-finned fishes.</title>
        <authorList>
            <person name="Bi X."/>
            <person name="Wang K."/>
            <person name="Yang L."/>
            <person name="Pan H."/>
            <person name="Jiang H."/>
            <person name="Wei Q."/>
            <person name="Fang M."/>
            <person name="Yu H."/>
            <person name="Zhu C."/>
            <person name="Cai Y."/>
            <person name="He Y."/>
            <person name="Gan X."/>
            <person name="Zeng H."/>
            <person name="Yu D."/>
            <person name="Zhu Y."/>
            <person name="Jiang H."/>
            <person name="Qiu Q."/>
            <person name="Yang H."/>
            <person name="Zhang Y.E."/>
            <person name="Wang W."/>
            <person name="Zhu M."/>
            <person name="He S."/>
            <person name="Zhang G."/>
        </authorList>
    </citation>
    <scope>NUCLEOTIDE SEQUENCE</scope>
    <source>
        <strain evidence="20">Allg_001</strain>
    </source>
</reference>
<gene>
    <name evidence="20" type="primary">Trpc4</name>
    <name evidence="20" type="ORF">GTO95_0017044</name>
</gene>
<dbReference type="GO" id="GO:0034703">
    <property type="term" value="C:cation channel complex"/>
    <property type="evidence" value="ECO:0007669"/>
    <property type="project" value="TreeGrafter"/>
</dbReference>
<dbReference type="EMBL" id="JAAWVO010052224">
    <property type="protein sequence ID" value="MBN3320704.1"/>
    <property type="molecule type" value="Genomic_DNA"/>
</dbReference>
<feature type="transmembrane region" description="Helical" evidence="18">
    <location>
        <begin position="562"/>
        <end position="586"/>
    </location>
</feature>
<evidence type="ECO:0000256" key="12">
    <source>
        <dbReference type="ARBA" id="ARBA00023136"/>
    </source>
</evidence>
<keyword evidence="11" id="KW-0406">Ion transport</keyword>
<dbReference type="PANTHER" id="PTHR10117">
    <property type="entry name" value="TRANSIENT RECEPTOR POTENTIAL CHANNEL"/>
    <property type="match status" value="1"/>
</dbReference>
<dbReference type="GO" id="GO:0070679">
    <property type="term" value="F:inositol 1,4,5 trisphosphate binding"/>
    <property type="evidence" value="ECO:0007669"/>
    <property type="project" value="TreeGrafter"/>
</dbReference>
<evidence type="ECO:0000256" key="7">
    <source>
        <dbReference type="ARBA" id="ARBA00022737"/>
    </source>
</evidence>
<dbReference type="SUPFAM" id="SSF48403">
    <property type="entry name" value="Ankyrin repeat"/>
    <property type="match status" value="1"/>
</dbReference>
<evidence type="ECO:0000313" key="21">
    <source>
        <dbReference type="Proteomes" id="UP000736164"/>
    </source>
</evidence>
<keyword evidence="8" id="KW-0106">Calcium</keyword>
<dbReference type="InterPro" id="IPR036770">
    <property type="entry name" value="Ankyrin_rpt-contain_sf"/>
</dbReference>
<dbReference type="GO" id="GO:0005886">
    <property type="term" value="C:plasma membrane"/>
    <property type="evidence" value="ECO:0007669"/>
    <property type="project" value="UniProtKB-SubCell"/>
</dbReference>
<evidence type="ECO:0000256" key="8">
    <source>
        <dbReference type="ARBA" id="ARBA00022837"/>
    </source>
</evidence>
<dbReference type="Pfam" id="PF00520">
    <property type="entry name" value="Ion_trans"/>
    <property type="match status" value="1"/>
</dbReference>
<keyword evidence="14" id="KW-0407">Ion channel</keyword>
<dbReference type="Gene3D" id="1.25.40.20">
    <property type="entry name" value="Ankyrin repeat-containing domain"/>
    <property type="match status" value="1"/>
</dbReference>
<evidence type="ECO:0000256" key="16">
    <source>
        <dbReference type="PROSITE-ProRule" id="PRU00023"/>
    </source>
</evidence>
<feature type="repeat" description="ANK" evidence="16">
    <location>
        <begin position="141"/>
        <end position="173"/>
    </location>
</feature>
<feature type="transmembrane region" description="Helical" evidence="18">
    <location>
        <begin position="475"/>
        <end position="496"/>
    </location>
</feature>
<evidence type="ECO:0000256" key="4">
    <source>
        <dbReference type="ARBA" id="ARBA00022568"/>
    </source>
</evidence>
<dbReference type="SMART" id="SM00248">
    <property type="entry name" value="ANK"/>
    <property type="match status" value="2"/>
</dbReference>
<feature type="transmembrane region" description="Helical" evidence="18">
    <location>
        <begin position="434"/>
        <end position="454"/>
    </location>
</feature>
<feature type="region of interest" description="Disordered" evidence="17">
    <location>
        <begin position="892"/>
        <end position="965"/>
    </location>
</feature>
<feature type="non-terminal residue" evidence="20">
    <location>
        <position position="1"/>
    </location>
</feature>
<feature type="transmembrane region" description="Helical" evidence="18">
    <location>
        <begin position="516"/>
        <end position="541"/>
    </location>
</feature>
<dbReference type="GO" id="GO:0051480">
    <property type="term" value="P:regulation of cytosolic calcium ion concentration"/>
    <property type="evidence" value="ECO:0007669"/>
    <property type="project" value="TreeGrafter"/>
</dbReference>
<feature type="compositionally biased region" description="Basic and acidic residues" evidence="17">
    <location>
        <begin position="892"/>
        <end position="908"/>
    </location>
</feature>
<evidence type="ECO:0000256" key="11">
    <source>
        <dbReference type="ARBA" id="ARBA00023065"/>
    </source>
</evidence>
<keyword evidence="12 18" id="KW-0472">Membrane</keyword>
<dbReference type="SMART" id="SM01420">
    <property type="entry name" value="TRP_2"/>
    <property type="match status" value="1"/>
</dbReference>
<dbReference type="InterPro" id="IPR002153">
    <property type="entry name" value="TRPC_channel"/>
</dbReference>
<dbReference type="PANTHER" id="PTHR10117:SF25">
    <property type="entry name" value="SHORT TRANSIENT RECEPTOR POTENTIAL CHANNEL 4"/>
    <property type="match status" value="1"/>
</dbReference>
<feature type="compositionally biased region" description="Basic and acidic residues" evidence="17">
    <location>
        <begin position="942"/>
        <end position="965"/>
    </location>
</feature>
<evidence type="ECO:0000256" key="5">
    <source>
        <dbReference type="ARBA" id="ARBA00022673"/>
    </source>
</evidence>
<evidence type="ECO:0000259" key="19">
    <source>
        <dbReference type="SMART" id="SM01420"/>
    </source>
</evidence>
<dbReference type="FunFam" id="1.10.287.70:FF:000266">
    <property type="entry name" value="Transient receptor potential cation channel subfamily c member 1"/>
    <property type="match status" value="1"/>
</dbReference>
<evidence type="ECO:0000256" key="9">
    <source>
        <dbReference type="ARBA" id="ARBA00022989"/>
    </source>
</evidence>
<feature type="transmembrane region" description="Helical" evidence="18">
    <location>
        <begin position="330"/>
        <end position="350"/>
    </location>
</feature>
<keyword evidence="13" id="KW-1015">Disulfide bond</keyword>
<keyword evidence="4" id="KW-0109">Calcium transport</keyword>
<dbReference type="InterPro" id="IPR013555">
    <property type="entry name" value="TRP_dom"/>
</dbReference>
<comment type="subcellular location">
    <subcellularLocation>
        <location evidence="1">Cell membrane</location>
        <topology evidence="1">Multi-pass membrane protein</topology>
    </subcellularLocation>
</comment>
<feature type="domain" description="Transient receptor ion channel" evidence="19">
    <location>
        <begin position="176"/>
        <end position="238"/>
    </location>
</feature>
<dbReference type="PRINTS" id="PR01097">
    <property type="entry name" value="TRNSRECEPTRP"/>
</dbReference>
<evidence type="ECO:0000256" key="18">
    <source>
        <dbReference type="SAM" id="Phobius"/>
    </source>
</evidence>
<dbReference type="Pfam" id="PF12796">
    <property type="entry name" value="Ank_2"/>
    <property type="match status" value="1"/>
</dbReference>
<dbReference type="InterPro" id="IPR002110">
    <property type="entry name" value="Ankyrin_rpt"/>
</dbReference>
<evidence type="ECO:0000256" key="3">
    <source>
        <dbReference type="ARBA" id="ARBA00022475"/>
    </source>
</evidence>
<organism evidence="20 21">
    <name type="scientific">Atractosteus spatula</name>
    <name type="common">Alligator gar</name>
    <name type="synonym">Lepisosteus spatula</name>
    <dbReference type="NCBI Taxonomy" id="7917"/>
    <lineage>
        <taxon>Eukaryota</taxon>
        <taxon>Metazoa</taxon>
        <taxon>Chordata</taxon>
        <taxon>Craniata</taxon>
        <taxon>Vertebrata</taxon>
        <taxon>Euteleostomi</taxon>
        <taxon>Actinopterygii</taxon>
        <taxon>Neopterygii</taxon>
        <taxon>Holostei</taxon>
        <taxon>Semionotiformes</taxon>
        <taxon>Lepisosteidae</taxon>
        <taxon>Atractosteus</taxon>
    </lineage>
</organism>
<keyword evidence="5" id="KW-0107">Calcium channel</keyword>
<evidence type="ECO:0000256" key="15">
    <source>
        <dbReference type="ARBA" id="ARBA00036634"/>
    </source>
</evidence>
<accession>A0A8J7TEN4</accession>
<evidence type="ECO:0000256" key="1">
    <source>
        <dbReference type="ARBA" id="ARBA00004651"/>
    </source>
</evidence>
<keyword evidence="6 18" id="KW-0812">Transmembrane</keyword>
<protein>
    <submittedName>
        <fullName evidence="20">TRPC4 protein</fullName>
    </submittedName>
</protein>
<dbReference type="Pfam" id="PF08344">
    <property type="entry name" value="TRP_2"/>
    <property type="match status" value="1"/>
</dbReference>